<dbReference type="AlphaFoldDB" id="A0A7S2LBF7"/>
<sequence length="276" mass="29459">MRYTLPFLLTASAHAAGLSKEEFASILSSDADNEMEHMTTQSIEDTWSTASMQAWEVAKNLSESDDVASPFIACSAQGNSGYARKQSLSSVFTKDNGSTLAEFPIYNSSDKTCYHLMARGSVVSDVLESADMLAVEPMSPLMKIRKGTIAAASNAASRSQMNVRISTTFGPGIDSAAAATSIVDKLQGQESSVENQEFIAEAFPYSNFEEFTLESFESPSTLFNSLDVPDDAMESESATFIVTTPVGSRSDLLAVIAGIAAQPEVVSVELMGDIGF</sequence>
<organism evidence="1">
    <name type="scientific">Leptocylindrus danicus</name>
    <dbReference type="NCBI Taxonomy" id="163516"/>
    <lineage>
        <taxon>Eukaryota</taxon>
        <taxon>Sar</taxon>
        <taxon>Stramenopiles</taxon>
        <taxon>Ochrophyta</taxon>
        <taxon>Bacillariophyta</taxon>
        <taxon>Coscinodiscophyceae</taxon>
        <taxon>Chaetocerotophycidae</taxon>
        <taxon>Leptocylindrales</taxon>
        <taxon>Leptocylindraceae</taxon>
        <taxon>Leptocylindrus</taxon>
    </lineage>
</organism>
<reference evidence="1" key="1">
    <citation type="submission" date="2021-01" db="EMBL/GenBank/DDBJ databases">
        <authorList>
            <person name="Corre E."/>
            <person name="Pelletier E."/>
            <person name="Niang G."/>
            <person name="Scheremetjew M."/>
            <person name="Finn R."/>
            <person name="Kale V."/>
            <person name="Holt S."/>
            <person name="Cochrane G."/>
            <person name="Meng A."/>
            <person name="Brown T."/>
            <person name="Cohen L."/>
        </authorList>
    </citation>
    <scope>NUCLEOTIDE SEQUENCE</scope>
    <source>
        <strain evidence="1">B650</strain>
    </source>
</reference>
<gene>
    <name evidence="1" type="ORF">LDAN0321_LOCUS16831</name>
</gene>
<protein>
    <submittedName>
        <fullName evidence="1">Uncharacterized protein</fullName>
    </submittedName>
</protein>
<dbReference type="EMBL" id="HBGY01027147">
    <property type="protein sequence ID" value="CAD9601453.1"/>
    <property type="molecule type" value="Transcribed_RNA"/>
</dbReference>
<accession>A0A7S2LBF7</accession>
<proteinExistence type="predicted"/>
<name>A0A7S2LBF7_9STRA</name>
<evidence type="ECO:0000313" key="1">
    <source>
        <dbReference type="EMBL" id="CAD9601453.1"/>
    </source>
</evidence>